<evidence type="ECO:0000313" key="4">
    <source>
        <dbReference type="EMBL" id="MDN4614357.1"/>
    </source>
</evidence>
<comment type="caution">
    <text evidence="4">The sequence shown here is derived from an EMBL/GenBank/DDBJ whole genome shotgun (WGS) entry which is preliminary data.</text>
</comment>
<keyword evidence="2" id="KW-0732">Signal</keyword>
<dbReference type="PROSITE" id="PS51318">
    <property type="entry name" value="TAT"/>
    <property type="match status" value="1"/>
</dbReference>
<protein>
    <recommendedName>
        <fullName evidence="3">DUF7507 domain-containing protein</fullName>
    </recommendedName>
</protein>
<gene>
    <name evidence="4" type="ORF">P5G50_07835</name>
</gene>
<keyword evidence="1" id="KW-0472">Membrane</keyword>
<dbReference type="InterPro" id="IPR006311">
    <property type="entry name" value="TAT_signal"/>
</dbReference>
<feature type="transmembrane region" description="Helical" evidence="1">
    <location>
        <begin position="542"/>
        <end position="562"/>
    </location>
</feature>
<dbReference type="EMBL" id="JAROCF010000001">
    <property type="protein sequence ID" value="MDN4614357.1"/>
    <property type="molecule type" value="Genomic_DNA"/>
</dbReference>
<keyword evidence="1" id="KW-0812">Transmembrane</keyword>
<proteinExistence type="predicted"/>
<evidence type="ECO:0000259" key="3">
    <source>
        <dbReference type="Pfam" id="PF24346"/>
    </source>
</evidence>
<dbReference type="Proteomes" id="UP001174208">
    <property type="component" value="Unassembled WGS sequence"/>
</dbReference>
<feature type="chain" id="PRO_5046509363" description="DUF7507 domain-containing protein" evidence="2">
    <location>
        <begin position="37"/>
        <end position="577"/>
    </location>
</feature>
<evidence type="ECO:0000256" key="1">
    <source>
        <dbReference type="SAM" id="Phobius"/>
    </source>
</evidence>
<dbReference type="Pfam" id="PF24346">
    <property type="entry name" value="DUF7507"/>
    <property type="match status" value="1"/>
</dbReference>
<name>A0ABT8KD12_9MICO</name>
<feature type="signal peptide" evidence="2">
    <location>
        <begin position="1"/>
        <end position="36"/>
    </location>
</feature>
<dbReference type="RefSeq" id="WP_301211211.1">
    <property type="nucleotide sequence ID" value="NZ_JAROCF010000001.1"/>
</dbReference>
<reference evidence="4" key="1">
    <citation type="submission" date="2023-06" db="EMBL/GenBank/DDBJ databases">
        <title>MT1 and MT2 Draft Genomes of Novel Species.</title>
        <authorList>
            <person name="Venkateswaran K."/>
        </authorList>
    </citation>
    <scope>NUCLEOTIDE SEQUENCE</scope>
    <source>
        <strain evidence="4">F6_8S_P_1B</strain>
    </source>
</reference>
<accession>A0ABT8KD12</accession>
<organism evidence="4 5">
    <name type="scientific">Leifsonia williamsii</name>
    <dbReference type="NCBI Taxonomy" id="3035919"/>
    <lineage>
        <taxon>Bacteria</taxon>
        <taxon>Bacillati</taxon>
        <taxon>Actinomycetota</taxon>
        <taxon>Actinomycetes</taxon>
        <taxon>Micrococcales</taxon>
        <taxon>Microbacteriaceae</taxon>
        <taxon>Leifsonia</taxon>
    </lineage>
</organism>
<sequence>MLRTTRSRSLVRTGAAGASALLMAGAALLAGAPAGAAAGSAGIAEYAPPASTTLTVPKPYDDLSFYVCGATPNGTARIYSADTGRDIYSLSGDAMEFVGRAKGCQVPYAPTDVAEFGFLGSELHWSLAAAGDSTQDLGSGEVLQDGRNIIPTTSRIERTMTAGDDGAKLSYGTVNQVQTPNSLDWVGGGYTVILHVIDPHLQLTKQVCLAGTGCDAADDAQWGTTTTVATGSDVQWRLTAKNTGNIALADVRVSDDVLTGGTATGNDCAGASVVASLAPGASAAVTCSTAGVKGAGDVVNSAKLTSTFTDPSGGRILSRFTDGVGSNIDSASVRTVAPAIALVKQVCATGTGCDVADDAQWTDRVTVPFGTDAQWRLTVTNTGNTTLLDVVPTQENLTGGVEGPSKECESLAFGTLAAGQKKSLDCTTTGIVDTTQDAVNHAVVRGMPADDAGTPYDTLYPAGVSTPEATAAVATSVLVLEPEPGVTGPPITPAPGDETTPEPPATGVVVSDGLPPAPAGNGVKAVPSATHAEALASTGLDATLGGAAALLLLSTGAAVLVVRRRAVRGTVRQAARG</sequence>
<evidence type="ECO:0000313" key="5">
    <source>
        <dbReference type="Proteomes" id="UP001174208"/>
    </source>
</evidence>
<keyword evidence="1" id="KW-1133">Transmembrane helix</keyword>
<feature type="domain" description="DUF7507" evidence="3">
    <location>
        <begin position="226"/>
        <end position="308"/>
    </location>
</feature>
<evidence type="ECO:0000256" key="2">
    <source>
        <dbReference type="SAM" id="SignalP"/>
    </source>
</evidence>
<dbReference type="InterPro" id="IPR055354">
    <property type="entry name" value="DUF7507"/>
</dbReference>
<keyword evidence="5" id="KW-1185">Reference proteome</keyword>